<keyword evidence="3 11" id="KW-0136">Cellulose degradation</keyword>
<evidence type="ECO:0000256" key="4">
    <source>
        <dbReference type="ARBA" id="ARBA00023157"/>
    </source>
</evidence>
<dbReference type="Proteomes" id="UP000315842">
    <property type="component" value="Unassembled WGS sequence"/>
</dbReference>
<dbReference type="PRINTS" id="PR00733">
    <property type="entry name" value="GLHYDRLASE6"/>
</dbReference>
<dbReference type="InterPro" id="IPR001524">
    <property type="entry name" value="Glyco_hydro_6_CS"/>
</dbReference>
<dbReference type="RefSeq" id="WP_166772171.1">
    <property type="nucleotide sequence ID" value="NZ_BJLP01000004.1"/>
</dbReference>
<feature type="binding site" evidence="9">
    <location>
        <position position="151"/>
    </location>
    <ligand>
        <name>substrate</name>
    </ligand>
</feature>
<dbReference type="InterPro" id="IPR016288">
    <property type="entry name" value="Beta_cellobiohydrolase"/>
</dbReference>
<feature type="binding site" evidence="9">
    <location>
        <position position="154"/>
    </location>
    <ligand>
        <name>substrate</name>
    </ligand>
</feature>
<evidence type="ECO:0000256" key="1">
    <source>
        <dbReference type="ARBA" id="ARBA00022729"/>
    </source>
</evidence>
<dbReference type="SUPFAM" id="SSF51989">
    <property type="entry name" value="Glycosyl hydrolases family 6, cellulases"/>
    <property type="match status" value="1"/>
</dbReference>
<keyword evidence="6 11" id="KW-0326">Glycosidase</keyword>
<feature type="binding site" evidence="9">
    <location>
        <position position="246"/>
    </location>
    <ligand>
        <name>substrate</name>
    </ligand>
</feature>
<name>A0A4Y3K635_CELUD</name>
<dbReference type="GO" id="GO:0030245">
    <property type="term" value="P:cellulose catabolic process"/>
    <property type="evidence" value="ECO:0007669"/>
    <property type="project" value="UniProtKB-KW"/>
</dbReference>
<evidence type="ECO:0000256" key="6">
    <source>
        <dbReference type="ARBA" id="ARBA00023295"/>
    </source>
</evidence>
<keyword evidence="1" id="KW-0732">Signal</keyword>
<keyword evidence="4" id="KW-1015">Disulfide bond</keyword>
<dbReference type="Gene3D" id="3.20.20.40">
    <property type="entry name" value="1, 4-beta cellobiohydrolase"/>
    <property type="match status" value="1"/>
</dbReference>
<dbReference type="GO" id="GO:0004553">
    <property type="term" value="F:hydrolase activity, hydrolyzing O-glycosyl compounds"/>
    <property type="evidence" value="ECO:0007669"/>
    <property type="project" value="InterPro"/>
</dbReference>
<comment type="similarity">
    <text evidence="11">Belongs to the glycosyl hydrolase family 6.</text>
</comment>
<comment type="caution">
    <text evidence="12">The sequence shown here is derived from an EMBL/GenBank/DDBJ whole genome shotgun (WGS) entry which is preliminary data.</text>
</comment>
<dbReference type="PIRSF" id="PIRSF001100">
    <property type="entry name" value="Beta_cellobiohydrolase"/>
    <property type="match status" value="1"/>
</dbReference>
<reference evidence="12 13" key="1">
    <citation type="submission" date="2019-06" db="EMBL/GenBank/DDBJ databases">
        <title>Whole genome shotgun sequence of Cellulomonas uda NBRC 3747.</title>
        <authorList>
            <person name="Hosoyama A."/>
            <person name="Uohara A."/>
            <person name="Ohji S."/>
            <person name="Ichikawa N."/>
        </authorList>
    </citation>
    <scope>NUCLEOTIDE SEQUENCE [LARGE SCALE GENOMIC DNA]</scope>
    <source>
        <strain evidence="12 13">NBRC 3747</strain>
    </source>
</reference>
<dbReference type="PROSITE" id="PS00656">
    <property type="entry name" value="GLYCOSYL_HYDROL_F6_2"/>
    <property type="match status" value="1"/>
</dbReference>
<organism evidence="12 13">
    <name type="scientific">Cellulomonas uda</name>
    <dbReference type="NCBI Taxonomy" id="1714"/>
    <lineage>
        <taxon>Bacteria</taxon>
        <taxon>Bacillati</taxon>
        <taxon>Actinomycetota</taxon>
        <taxon>Actinomycetes</taxon>
        <taxon>Micrococcales</taxon>
        <taxon>Cellulomonadaceae</taxon>
        <taxon>Cellulomonas</taxon>
    </lineage>
</organism>
<evidence type="ECO:0000256" key="10">
    <source>
        <dbReference type="PROSITE-ProRule" id="PRU10057"/>
    </source>
</evidence>
<feature type="binding site" evidence="9">
    <location>
        <position position="250"/>
    </location>
    <ligand>
        <name>substrate</name>
    </ligand>
</feature>
<dbReference type="InterPro" id="IPR036434">
    <property type="entry name" value="Beta_cellobiohydrolase_sf"/>
</dbReference>
<dbReference type="EC" id="3.2.1.-" evidence="11"/>
<evidence type="ECO:0000256" key="5">
    <source>
        <dbReference type="ARBA" id="ARBA00023277"/>
    </source>
</evidence>
<proteinExistence type="inferred from homology"/>
<feature type="active site" description="Proton donor" evidence="8 10">
    <location>
        <position position="113"/>
    </location>
</feature>
<dbReference type="PANTHER" id="PTHR34876">
    <property type="match status" value="1"/>
</dbReference>
<evidence type="ECO:0000313" key="12">
    <source>
        <dbReference type="EMBL" id="GEA79991.1"/>
    </source>
</evidence>
<accession>A0A4Y3K635</accession>
<feature type="binding site" evidence="9">
    <location>
        <position position="181"/>
    </location>
    <ligand>
        <name>substrate</name>
    </ligand>
</feature>
<keyword evidence="5 11" id="KW-0119">Carbohydrate metabolism</keyword>
<feature type="binding site" evidence="9">
    <location>
        <position position="40"/>
    </location>
    <ligand>
        <name>substrate</name>
    </ligand>
</feature>
<dbReference type="PANTHER" id="PTHR34876:SF4">
    <property type="entry name" value="1,4-BETA-D-GLUCAN CELLOBIOHYDROLASE C-RELATED"/>
    <property type="match status" value="1"/>
</dbReference>
<evidence type="ECO:0000313" key="13">
    <source>
        <dbReference type="Proteomes" id="UP000315842"/>
    </source>
</evidence>
<evidence type="ECO:0000256" key="7">
    <source>
        <dbReference type="ARBA" id="ARBA00023326"/>
    </source>
</evidence>
<protein>
    <recommendedName>
        <fullName evidence="11">Glucanase</fullName>
        <ecNumber evidence="11">3.2.1.-</ecNumber>
    </recommendedName>
</protein>
<gene>
    <name evidence="12" type="ORF">CUD01_04350</name>
</gene>
<dbReference type="Pfam" id="PF01341">
    <property type="entry name" value="Glyco_hydro_6"/>
    <property type="match status" value="1"/>
</dbReference>
<feature type="active site" description="Proton donor" evidence="8">
    <location>
        <position position="252"/>
    </location>
</feature>
<feature type="binding site" evidence="9">
    <location>
        <position position="218"/>
    </location>
    <ligand>
        <name>substrate</name>
    </ligand>
</feature>
<keyword evidence="7 11" id="KW-0624">Polysaccharide degradation</keyword>
<evidence type="ECO:0000256" key="9">
    <source>
        <dbReference type="PIRSR" id="PIRSR001100-2"/>
    </source>
</evidence>
<feature type="binding site" evidence="9">
    <location>
        <position position="38"/>
    </location>
    <ligand>
        <name>substrate</name>
    </ligand>
</feature>
<evidence type="ECO:0000256" key="2">
    <source>
        <dbReference type="ARBA" id="ARBA00022801"/>
    </source>
</evidence>
<dbReference type="AlphaFoldDB" id="A0A4Y3K635"/>
<evidence type="ECO:0000256" key="8">
    <source>
        <dbReference type="PIRSR" id="PIRSR001100-1"/>
    </source>
</evidence>
<keyword evidence="13" id="KW-1185">Reference proteome</keyword>
<dbReference type="EMBL" id="BJLP01000004">
    <property type="protein sequence ID" value="GEA79991.1"/>
    <property type="molecule type" value="Genomic_DNA"/>
</dbReference>
<evidence type="ECO:0000256" key="11">
    <source>
        <dbReference type="RuleBase" id="RU361186"/>
    </source>
</evidence>
<sequence length="277" mass="29478">MTGLYLSTRTKAYAAWQASHGAERAALELLATTPQATWLDDPSDPDATREQVRELTRAADDEGSTAVLAVYAIPGRDCGHYSAGGAPAERYGQWVREVAAGICGAPIVVLEPDALPQLGAGDHQGDRVAYLADAAQVLHDAGARVYLDAGHSSWLTPREVVRRVELVGTQHLTGIALNTSNYQWTADERGYGEAICAELDLRFVVDTSRNGRGSDGEWCNARGRAVGDLPRLVDDGTACDALLWVKPPGESDGTGNGGPAAGAWWQEIALELVRNAT</sequence>
<keyword evidence="2 11" id="KW-0378">Hydrolase</keyword>
<evidence type="ECO:0000256" key="3">
    <source>
        <dbReference type="ARBA" id="ARBA00023001"/>
    </source>
</evidence>